<evidence type="ECO:0000313" key="3">
    <source>
        <dbReference type="Proteomes" id="UP000460272"/>
    </source>
</evidence>
<keyword evidence="3" id="KW-1185">Reference proteome</keyword>
<accession>A0A6P2BXZ3</accession>
<feature type="transmembrane region" description="Helical" evidence="1">
    <location>
        <begin position="294"/>
        <end position="312"/>
    </location>
</feature>
<evidence type="ECO:0000313" key="2">
    <source>
        <dbReference type="EMBL" id="TVZ03086.1"/>
    </source>
</evidence>
<protein>
    <submittedName>
        <fullName evidence="2">ABC transporter permease</fullName>
    </submittedName>
</protein>
<dbReference type="AlphaFoldDB" id="A0A6P2BXZ3"/>
<gene>
    <name evidence="2" type="ORF">EAS64_21795</name>
</gene>
<organism evidence="2 3">
    <name type="scientific">Trebonia kvetii</name>
    <dbReference type="NCBI Taxonomy" id="2480626"/>
    <lineage>
        <taxon>Bacteria</taxon>
        <taxon>Bacillati</taxon>
        <taxon>Actinomycetota</taxon>
        <taxon>Actinomycetes</taxon>
        <taxon>Streptosporangiales</taxon>
        <taxon>Treboniaceae</taxon>
        <taxon>Trebonia</taxon>
    </lineage>
</organism>
<feature type="transmembrane region" description="Helical" evidence="1">
    <location>
        <begin position="138"/>
        <end position="160"/>
    </location>
</feature>
<name>A0A6P2BXZ3_9ACTN</name>
<keyword evidence="1" id="KW-0472">Membrane</keyword>
<feature type="transmembrane region" description="Helical" evidence="1">
    <location>
        <begin position="60"/>
        <end position="80"/>
    </location>
</feature>
<feature type="transmembrane region" description="Helical" evidence="1">
    <location>
        <begin position="180"/>
        <end position="202"/>
    </location>
</feature>
<evidence type="ECO:0000256" key="1">
    <source>
        <dbReference type="SAM" id="Phobius"/>
    </source>
</evidence>
<reference evidence="2 3" key="1">
    <citation type="submission" date="2018-11" db="EMBL/GenBank/DDBJ databases">
        <title>Trebonia kvetii gen.nov., sp.nov., a novel acidophilic actinobacterium, and proposal of the new actinobacterial family Treboniaceae fam. nov.</title>
        <authorList>
            <person name="Rapoport D."/>
            <person name="Sagova-Mareckova M."/>
            <person name="Sedlacek I."/>
            <person name="Provaznik J."/>
            <person name="Kralova S."/>
            <person name="Pavlinic D."/>
            <person name="Benes V."/>
            <person name="Kopecky J."/>
        </authorList>
    </citation>
    <scope>NUCLEOTIDE SEQUENCE [LARGE SCALE GENOMIC DNA]</scope>
    <source>
        <strain evidence="2 3">15Tr583</strain>
    </source>
</reference>
<proteinExistence type="predicted"/>
<feature type="transmembrane region" description="Helical" evidence="1">
    <location>
        <begin position="209"/>
        <end position="230"/>
    </location>
</feature>
<dbReference type="RefSeq" id="WP_145855505.1">
    <property type="nucleotide sequence ID" value="NZ_RPFW01000004.1"/>
</dbReference>
<dbReference type="EMBL" id="RPFW01000004">
    <property type="protein sequence ID" value="TVZ03086.1"/>
    <property type="molecule type" value="Genomic_DNA"/>
</dbReference>
<dbReference type="OrthoDB" id="5495463at2"/>
<comment type="caution">
    <text evidence="2">The sequence shown here is derived from an EMBL/GenBank/DDBJ whole genome shotgun (WGS) entry which is preliminary data.</text>
</comment>
<keyword evidence="1" id="KW-1133">Transmembrane helix</keyword>
<dbReference type="Proteomes" id="UP000460272">
    <property type="component" value="Unassembled WGS sequence"/>
</dbReference>
<keyword evidence="1" id="KW-0812">Transmembrane</keyword>
<sequence>MPAEAATDGTAAMQTSGVIHDLGYRRYDGPRLGRRRIVAALAWHSFRSAFGLGRGAKAKVVPVIAFLALCLPAVVNAFAMSRGNARVVDYDTYTPVLRNLIMIVFVAVQAPELVSRDLRSRVLPLYLSRPIKTGDYPLAKYPGFTAALLVMLEVPLLLLYAGSIANVHGGSAVWAETRALIPGLLVALMFAVVLAAIGLVLASLTGRRAFATGAVAIFFLLTYTLAEILLQVESQATRGGPAFGLGVGGPPAVPLAEKVAGLFSPFTLFDGVRMWLGGPSHHADNVADPGGFGAAYALVLLILFGLCLYGLAARYRKARLS</sequence>